<evidence type="ECO:0000259" key="4">
    <source>
        <dbReference type="PROSITE" id="PS01124"/>
    </source>
</evidence>
<dbReference type="InterPro" id="IPR003313">
    <property type="entry name" value="AraC-bd"/>
</dbReference>
<dbReference type="InterPro" id="IPR018062">
    <property type="entry name" value="HTH_AraC-typ_CS"/>
</dbReference>
<dbReference type="InterPro" id="IPR014710">
    <property type="entry name" value="RmlC-like_jellyroll"/>
</dbReference>
<feature type="domain" description="HTH araC/xylS-type" evidence="4">
    <location>
        <begin position="187"/>
        <end position="285"/>
    </location>
</feature>
<dbReference type="SMART" id="SM00342">
    <property type="entry name" value="HTH_ARAC"/>
    <property type="match status" value="1"/>
</dbReference>
<evidence type="ECO:0000256" key="3">
    <source>
        <dbReference type="ARBA" id="ARBA00023163"/>
    </source>
</evidence>
<dbReference type="InterPro" id="IPR020449">
    <property type="entry name" value="Tscrpt_reg_AraC-type_HTH"/>
</dbReference>
<evidence type="ECO:0000256" key="2">
    <source>
        <dbReference type="ARBA" id="ARBA00023125"/>
    </source>
</evidence>
<keyword evidence="1" id="KW-0805">Transcription regulation</keyword>
<dbReference type="SUPFAM" id="SSF51215">
    <property type="entry name" value="Regulatory protein AraC"/>
    <property type="match status" value="1"/>
</dbReference>
<evidence type="ECO:0000313" key="6">
    <source>
        <dbReference type="Proteomes" id="UP001596378"/>
    </source>
</evidence>
<dbReference type="SUPFAM" id="SSF46689">
    <property type="entry name" value="Homeodomain-like"/>
    <property type="match status" value="2"/>
</dbReference>
<keyword evidence="3" id="KW-0804">Transcription</keyword>
<reference evidence="6" key="1">
    <citation type="journal article" date="2019" name="Int. J. Syst. Evol. Microbiol.">
        <title>The Global Catalogue of Microorganisms (GCM) 10K type strain sequencing project: providing services to taxonomists for standard genome sequencing and annotation.</title>
        <authorList>
            <consortium name="The Broad Institute Genomics Platform"/>
            <consortium name="The Broad Institute Genome Sequencing Center for Infectious Disease"/>
            <person name="Wu L."/>
            <person name="Ma J."/>
        </authorList>
    </citation>
    <scope>NUCLEOTIDE SEQUENCE [LARGE SCALE GENOMIC DNA]</scope>
    <source>
        <strain evidence="6">KCTC 12907</strain>
    </source>
</reference>
<protein>
    <submittedName>
        <fullName evidence="5">Helix-turn-helix domain-containing protein</fullName>
    </submittedName>
</protein>
<dbReference type="PRINTS" id="PR00032">
    <property type="entry name" value="HTHARAC"/>
</dbReference>
<dbReference type="Pfam" id="PF12833">
    <property type="entry name" value="HTH_18"/>
    <property type="match status" value="1"/>
</dbReference>
<dbReference type="Gene3D" id="2.60.120.10">
    <property type="entry name" value="Jelly Rolls"/>
    <property type="match status" value="1"/>
</dbReference>
<organism evidence="5 6">
    <name type="scientific">Cohnella cellulosilytica</name>
    <dbReference type="NCBI Taxonomy" id="986710"/>
    <lineage>
        <taxon>Bacteria</taxon>
        <taxon>Bacillati</taxon>
        <taxon>Bacillota</taxon>
        <taxon>Bacilli</taxon>
        <taxon>Bacillales</taxon>
        <taxon>Paenibacillaceae</taxon>
        <taxon>Cohnella</taxon>
    </lineage>
</organism>
<dbReference type="Pfam" id="PF02311">
    <property type="entry name" value="AraC_binding"/>
    <property type="match status" value="1"/>
</dbReference>
<gene>
    <name evidence="5" type="ORF">ACFQMJ_32985</name>
</gene>
<dbReference type="Proteomes" id="UP001596378">
    <property type="component" value="Unassembled WGS sequence"/>
</dbReference>
<comment type="caution">
    <text evidence="5">The sequence shown here is derived from an EMBL/GenBank/DDBJ whole genome shotgun (WGS) entry which is preliminary data.</text>
</comment>
<proteinExistence type="predicted"/>
<dbReference type="RefSeq" id="WP_378052345.1">
    <property type="nucleotide sequence ID" value="NZ_JBHMDN010000048.1"/>
</dbReference>
<dbReference type="InterPro" id="IPR009057">
    <property type="entry name" value="Homeodomain-like_sf"/>
</dbReference>
<dbReference type="PROSITE" id="PS01124">
    <property type="entry name" value="HTH_ARAC_FAMILY_2"/>
    <property type="match status" value="1"/>
</dbReference>
<dbReference type="PANTHER" id="PTHR43280:SF28">
    <property type="entry name" value="HTH-TYPE TRANSCRIPTIONAL ACTIVATOR RHAS"/>
    <property type="match status" value="1"/>
</dbReference>
<dbReference type="InterPro" id="IPR018060">
    <property type="entry name" value="HTH_AraC"/>
</dbReference>
<dbReference type="InterPro" id="IPR037923">
    <property type="entry name" value="HTH-like"/>
</dbReference>
<evidence type="ECO:0000313" key="5">
    <source>
        <dbReference type="EMBL" id="MFC7153366.1"/>
    </source>
</evidence>
<keyword evidence="2" id="KW-0238">DNA-binding</keyword>
<dbReference type="PANTHER" id="PTHR43280">
    <property type="entry name" value="ARAC-FAMILY TRANSCRIPTIONAL REGULATOR"/>
    <property type="match status" value="1"/>
</dbReference>
<dbReference type="Gene3D" id="1.10.10.60">
    <property type="entry name" value="Homeodomain-like"/>
    <property type="match status" value="1"/>
</dbReference>
<keyword evidence="6" id="KW-1185">Reference proteome</keyword>
<dbReference type="EMBL" id="JBHTAI010000033">
    <property type="protein sequence ID" value="MFC7153366.1"/>
    <property type="molecule type" value="Genomic_DNA"/>
</dbReference>
<evidence type="ECO:0000256" key="1">
    <source>
        <dbReference type="ARBA" id="ARBA00023015"/>
    </source>
</evidence>
<accession>A0ABW2FJQ5</accession>
<dbReference type="PROSITE" id="PS00041">
    <property type="entry name" value="HTH_ARAC_FAMILY_1"/>
    <property type="match status" value="1"/>
</dbReference>
<sequence length="291" mass="33105">MNPIHTLKGEYFFLHDRNVFVNRASEDFEAPVHDHDFIEFAFVAEGTGFHHIGGQVHPIHKGQLFHIPIGVPHVFRPASADVAKHPLTVYNCVLSPALLGRLAGFVSDAKLERFISDLRDGVAPYFYLSDADDSLERLMLAMHREFSMPRDASSVYLDTLLIQLLIVVGRLKGSSSSVASRKLTHFDHLLSYMEQNLDKELSLAHLAQISRWSERHLQRLFQRHTEQSFKACLQALRIRKSCQLLRTTTWKIAAIAETVGYRDQASFLSVFRRIAGMTPSEYRKTKTSSTL</sequence>
<name>A0ABW2FJQ5_9BACL</name>